<evidence type="ECO:0000313" key="2">
    <source>
        <dbReference type="EMBL" id="SDW92387.1"/>
    </source>
</evidence>
<accession>A0A8X8LDP4</accession>
<gene>
    <name evidence="2" type="ORF">SAMN05444410_10757</name>
</gene>
<dbReference type="Proteomes" id="UP000198711">
    <property type="component" value="Unassembled WGS sequence"/>
</dbReference>
<dbReference type="RefSeq" id="WP_257574852.1">
    <property type="nucleotide sequence ID" value="NZ_FNNO01000007.1"/>
</dbReference>
<evidence type="ECO:0008006" key="4">
    <source>
        <dbReference type="Google" id="ProtNLM"/>
    </source>
</evidence>
<evidence type="ECO:0000256" key="1">
    <source>
        <dbReference type="SAM" id="Phobius"/>
    </source>
</evidence>
<sequence length="355" mass="39472">MCRACPYVHARIAVNMPQQVSCGIILITINKTTPMERCFIRKRLFVLALLLITGNLLLAQTDQDAIMMSKHNFCTGLMYGHSNWDHYWEGTFKRDNLNLGTVSTNSYAVMGNYGITDHLNFLFGVPYIQTKASAGTLHGQKGIQDLSVWLKWLAAEKTFGKHDLSLYLLGGFSTPLSNYTADFLPMSIGLHSTTFSGRLMLDYQHGGFFATGSATYIYRNDITIDRTAYYTTTQVQSNKVDMPDMAAFSLRTGYRSHPLIAEAVVTNMQTLGGFDIRKNDMPFPSNKMNATTVGINGKYEIAKIDGLSLTGGANYVMAGRNVGQATSYNLGVFYIIAFHPKKEHSNQKPSHDTSK</sequence>
<dbReference type="AlphaFoldDB" id="A0A8X8LDP4"/>
<reference evidence="2 3" key="1">
    <citation type="submission" date="2016-10" db="EMBL/GenBank/DDBJ databases">
        <authorList>
            <person name="Varghese N."/>
            <person name="Submissions S."/>
        </authorList>
    </citation>
    <scope>NUCLEOTIDE SEQUENCE [LARGE SCALE GENOMIC DNA]</scope>
    <source>
        <strain evidence="2 3">DSM 25353</strain>
    </source>
</reference>
<keyword evidence="1" id="KW-0472">Membrane</keyword>
<comment type="caution">
    <text evidence="2">The sequence shown here is derived from an EMBL/GenBank/DDBJ whole genome shotgun (WGS) entry which is preliminary data.</text>
</comment>
<keyword evidence="1" id="KW-1133">Transmembrane helix</keyword>
<feature type="transmembrane region" description="Helical" evidence="1">
    <location>
        <begin position="44"/>
        <end position="61"/>
    </location>
</feature>
<keyword evidence="1" id="KW-0812">Transmembrane</keyword>
<protein>
    <recommendedName>
        <fullName evidence="4">MetA-pathway of phenol degradation</fullName>
    </recommendedName>
</protein>
<dbReference type="EMBL" id="FNNO01000007">
    <property type="protein sequence ID" value="SDW92387.1"/>
    <property type="molecule type" value="Genomic_DNA"/>
</dbReference>
<keyword evidence="3" id="KW-1185">Reference proteome</keyword>
<organism evidence="2 3">
    <name type="scientific">Hydrobacter penzbergensis</name>
    <dbReference type="NCBI Taxonomy" id="1235997"/>
    <lineage>
        <taxon>Bacteria</taxon>
        <taxon>Pseudomonadati</taxon>
        <taxon>Bacteroidota</taxon>
        <taxon>Chitinophagia</taxon>
        <taxon>Chitinophagales</taxon>
        <taxon>Chitinophagaceae</taxon>
        <taxon>Hydrobacter</taxon>
    </lineage>
</organism>
<proteinExistence type="predicted"/>
<evidence type="ECO:0000313" key="3">
    <source>
        <dbReference type="Proteomes" id="UP000198711"/>
    </source>
</evidence>
<name>A0A8X8LDP4_9BACT</name>